<organism evidence="2 3">
    <name type="scientific">Neurospora crassa (strain ATCC 24698 / 74-OR23-1A / CBS 708.71 / DSM 1257 / FGSC 987)</name>
    <dbReference type="NCBI Taxonomy" id="367110"/>
    <lineage>
        <taxon>Eukaryota</taxon>
        <taxon>Fungi</taxon>
        <taxon>Dikarya</taxon>
        <taxon>Ascomycota</taxon>
        <taxon>Pezizomycotina</taxon>
        <taxon>Sordariomycetes</taxon>
        <taxon>Sordariomycetidae</taxon>
        <taxon>Sordariales</taxon>
        <taxon>Sordariaceae</taxon>
        <taxon>Neurospora</taxon>
    </lineage>
</organism>
<evidence type="ECO:0000313" key="3">
    <source>
        <dbReference type="Proteomes" id="UP000001805"/>
    </source>
</evidence>
<dbReference type="AlphaFoldDB" id="Q7RXU0"/>
<feature type="region of interest" description="Disordered" evidence="1">
    <location>
        <begin position="1"/>
        <end position="34"/>
    </location>
</feature>
<protein>
    <submittedName>
        <fullName evidence="2">Uncharacterized protein</fullName>
    </submittedName>
</protein>
<evidence type="ECO:0000313" key="2">
    <source>
        <dbReference type="EMBL" id="EAA27501.3"/>
    </source>
</evidence>
<dbReference type="KEGG" id="ncr:NCU03451"/>
<dbReference type="VEuPathDB" id="FungiDB:NCU03451"/>
<dbReference type="RefSeq" id="XP_956737.3">
    <property type="nucleotide sequence ID" value="XM_951644.3"/>
</dbReference>
<dbReference type="GeneID" id="3872868"/>
<dbReference type="HOGENOM" id="CLU_3377273_0_0_1"/>
<dbReference type="SMR" id="Q7RXU0"/>
<proteinExistence type="predicted"/>
<dbReference type="EMBL" id="CM002237">
    <property type="protein sequence ID" value="EAA27501.3"/>
    <property type="molecule type" value="Genomic_DNA"/>
</dbReference>
<name>Q7RXU0_NEUCR</name>
<dbReference type="OrthoDB" id="10583827at2759"/>
<gene>
    <name evidence="2" type="ORF">NCU03451</name>
</gene>
<sequence>MITRESQSVFNFGRGAYDTTGVPKPPQPPKPSRSETAALDILAMFSFLNRHWDDNQQPKHGGDLEPAGPCTSSFLRLLFSTTIL</sequence>
<keyword evidence="3" id="KW-1185">Reference proteome</keyword>
<dbReference type="Proteomes" id="UP000001805">
    <property type="component" value="Chromosome 6, Linkage Group II"/>
</dbReference>
<accession>Q7RXU0</accession>
<feature type="compositionally biased region" description="Polar residues" evidence="1">
    <location>
        <begin position="1"/>
        <end position="10"/>
    </location>
</feature>
<dbReference type="PaxDb" id="5141-EFNCRP00000002743"/>
<evidence type="ECO:0000256" key="1">
    <source>
        <dbReference type="SAM" id="MobiDB-lite"/>
    </source>
</evidence>
<reference evidence="2 3" key="1">
    <citation type="journal article" date="2003" name="Nature">
        <title>The genome sequence of the filamentous fungus Neurospora crassa.</title>
        <authorList>
            <person name="Galagan J.E."/>
            <person name="Calvo S.E."/>
            <person name="Borkovich K.A."/>
            <person name="Selker E.U."/>
            <person name="Read N.D."/>
            <person name="Jaffe D."/>
            <person name="FitzHugh W."/>
            <person name="Ma L.J."/>
            <person name="Smirnov S."/>
            <person name="Purcell S."/>
            <person name="Rehman B."/>
            <person name="Elkins T."/>
            <person name="Engels R."/>
            <person name="Wang S."/>
            <person name="Nielsen C.B."/>
            <person name="Butler J."/>
            <person name="Endrizzi M."/>
            <person name="Qui D."/>
            <person name="Ianakiev P."/>
            <person name="Bell-Pedersen D."/>
            <person name="Nelson M.A."/>
            <person name="Werner-Washburne M."/>
            <person name="Selitrennikoff C.P."/>
            <person name="Kinsey J.A."/>
            <person name="Braun E.L."/>
            <person name="Zelter A."/>
            <person name="Schulte U."/>
            <person name="Kothe G.O."/>
            <person name="Jedd G."/>
            <person name="Mewes W."/>
            <person name="Staben C."/>
            <person name="Marcotte E."/>
            <person name="Greenberg D."/>
            <person name="Roy A."/>
            <person name="Foley K."/>
            <person name="Naylor J."/>
            <person name="Stange-Thomann N."/>
            <person name="Barrett R."/>
            <person name="Gnerre S."/>
            <person name="Kamal M."/>
            <person name="Kamvysselis M."/>
            <person name="Mauceli E."/>
            <person name="Bielke C."/>
            <person name="Rudd S."/>
            <person name="Frishman D."/>
            <person name="Krystofova S."/>
            <person name="Rasmussen C."/>
            <person name="Metzenberg R.L."/>
            <person name="Perkins D.D."/>
            <person name="Kroken S."/>
            <person name="Cogoni C."/>
            <person name="Macino G."/>
            <person name="Catcheside D."/>
            <person name="Li W."/>
            <person name="Pratt R.J."/>
            <person name="Osmani S.A."/>
            <person name="DeSouza C.P."/>
            <person name="Glass L."/>
            <person name="Orbach M.J."/>
            <person name="Berglund J.A."/>
            <person name="Voelker R."/>
            <person name="Yarden O."/>
            <person name="Plamann M."/>
            <person name="Seiler S."/>
            <person name="Dunlap J."/>
            <person name="Radford A."/>
            <person name="Aramayo R."/>
            <person name="Natvig D.O."/>
            <person name="Alex L.A."/>
            <person name="Mannhaupt G."/>
            <person name="Ebbole D.J."/>
            <person name="Freitag M."/>
            <person name="Paulsen I."/>
            <person name="Sachs M.S."/>
            <person name="Lander E.S."/>
            <person name="Nusbaum C."/>
            <person name="Birren B."/>
        </authorList>
    </citation>
    <scope>NUCLEOTIDE SEQUENCE [LARGE SCALE GENOMIC DNA]</scope>
    <source>
        <strain evidence="3">ATCC 24698 / 74-OR23-1A / CBS 708.71 / DSM 1257 / FGSC 987</strain>
    </source>
</reference>
<dbReference type="InParanoid" id="Q7RXU0"/>